<organism evidence="4 5">
    <name type="scientific">Candidatus Kirkpatrickella diaphorinae</name>
    <dbReference type="NCBI Taxonomy" id="2984322"/>
    <lineage>
        <taxon>Bacteria</taxon>
        <taxon>Pseudomonadati</taxon>
        <taxon>Pseudomonadota</taxon>
        <taxon>Alphaproteobacteria</taxon>
        <taxon>Acetobacterales</taxon>
        <taxon>Acetobacteraceae</taxon>
        <taxon>Candidatus Kirkpatrickella</taxon>
    </lineage>
</organism>
<gene>
    <name evidence="4" type="ORF">N5W20_03850</name>
</gene>
<feature type="region of interest" description="Disordered" evidence="1">
    <location>
        <begin position="21"/>
        <end position="41"/>
    </location>
</feature>
<evidence type="ECO:0000313" key="5">
    <source>
        <dbReference type="Proteomes" id="UP001163831"/>
    </source>
</evidence>
<evidence type="ECO:0000256" key="2">
    <source>
        <dbReference type="SAM" id="SignalP"/>
    </source>
</evidence>
<dbReference type="PANTHER" id="PTHR43143">
    <property type="entry name" value="METALLOPHOSPHOESTERASE, CALCINEURIN SUPERFAMILY"/>
    <property type="match status" value="1"/>
</dbReference>
<dbReference type="EMBL" id="CP107052">
    <property type="protein sequence ID" value="UYH52001.1"/>
    <property type="molecule type" value="Genomic_DNA"/>
</dbReference>
<dbReference type="RefSeq" id="WP_319807596.1">
    <property type="nucleotide sequence ID" value="NZ_CP107052.1"/>
</dbReference>
<dbReference type="Proteomes" id="UP001163831">
    <property type="component" value="Chromosome"/>
</dbReference>
<dbReference type="Gene3D" id="2.60.270.50">
    <property type="match status" value="1"/>
</dbReference>
<feature type="chain" id="PRO_5045189668" evidence="2">
    <location>
        <begin position="21"/>
        <end position="506"/>
    </location>
</feature>
<evidence type="ECO:0000259" key="3">
    <source>
        <dbReference type="Pfam" id="PF00149"/>
    </source>
</evidence>
<dbReference type="SUPFAM" id="SSF56300">
    <property type="entry name" value="Metallo-dependent phosphatases"/>
    <property type="match status" value="1"/>
</dbReference>
<feature type="domain" description="Calcineurin-like phosphoesterase" evidence="3">
    <location>
        <begin position="206"/>
        <end position="434"/>
    </location>
</feature>
<accession>A0ABY6GKD9</accession>
<dbReference type="PANTHER" id="PTHR43143:SF1">
    <property type="entry name" value="SERINE_THREONINE-PROTEIN PHOSPHATASE CPPED1"/>
    <property type="match status" value="1"/>
</dbReference>
<name>A0ABY6GKD9_9PROT</name>
<evidence type="ECO:0000256" key="1">
    <source>
        <dbReference type="SAM" id="MobiDB-lite"/>
    </source>
</evidence>
<keyword evidence="2" id="KW-0732">Signal</keyword>
<keyword evidence="5" id="KW-1185">Reference proteome</keyword>
<feature type="signal peptide" evidence="2">
    <location>
        <begin position="1"/>
        <end position="20"/>
    </location>
</feature>
<dbReference type="Pfam" id="PF00149">
    <property type="entry name" value="Metallophos"/>
    <property type="match status" value="1"/>
</dbReference>
<dbReference type="PROSITE" id="PS51257">
    <property type="entry name" value="PROKAR_LIPOPROTEIN"/>
    <property type="match status" value="1"/>
</dbReference>
<reference evidence="4" key="1">
    <citation type="submission" date="2022-10" db="EMBL/GenBank/DDBJ databases">
        <title>Candidatus Kirkpatrella diaphorinas gen. nov., sp. nov., an uncultured endosymbiont identified in a population of Diaphorina citri from Hawaii.</title>
        <authorList>
            <person name="Henry E.M."/>
            <person name="Carlson C.R."/>
            <person name="Kuo Y.-W."/>
        </authorList>
    </citation>
    <scope>NUCLEOTIDE SEQUENCE</scope>
    <source>
        <strain evidence="4">CADCRV1</strain>
    </source>
</reference>
<dbReference type="InterPro" id="IPR004843">
    <property type="entry name" value="Calcineurin-like_PHP"/>
</dbReference>
<protein>
    <submittedName>
        <fullName evidence="4">Metallophosphoesterase</fullName>
    </submittedName>
</protein>
<proteinExistence type="predicted"/>
<dbReference type="Gene3D" id="3.60.21.10">
    <property type="match status" value="1"/>
</dbReference>
<dbReference type="InterPro" id="IPR029052">
    <property type="entry name" value="Metallo-depent_PP-like"/>
</dbReference>
<dbReference type="InterPro" id="IPR051918">
    <property type="entry name" value="STPP_CPPED1"/>
</dbReference>
<sequence length="506" mass="56174">MCKYLPVILTVCTLSGCAGASSTSGTHTHPQVKNKSSAVGSFDDRSTSVQIIDWLNVPVTDIKLVSQGVYEGEWKASPPSDIQFDSEGHMVTTSNAWLHGAGGWATYKVKNDGANLSFAWYNPYNGSNSYWVSSDPDDYYFTQEGTGGGNNASITWYVRKKTRPQPIKNYRAIIMADAQPWRLSSGGDPNSESENGAPWRKIDSNTFNAIKEHSNVKFMINNGDLTEYGRTTQYNDYARIYHATNIPLLEGLGNHDYANNVHDCYAIEDWGPSSDGCALNMVIREYNHIQYMKNNIDQIPGAAFSADVSRSEYTDSEIGFDEYGGSFSYSWDVGDVHYVQLQNHPLYTINLEADTVFLQTSVDITNSLAWLRRDLERADLRGKVTIINFHDARPFYNDGDSHFLNKGNLQDLATFKSIITSHKVKAIFVGHTHVQAYCRAQNDTAFGNIPVYTAGALFKGDYYLIDVKGQEISVSAFNGKTGMPDLVRDLGVIGSDTDFSSTCSNL</sequence>
<evidence type="ECO:0000313" key="4">
    <source>
        <dbReference type="EMBL" id="UYH52001.1"/>
    </source>
</evidence>